<feature type="transmembrane region" description="Helical" evidence="10">
    <location>
        <begin position="12"/>
        <end position="33"/>
    </location>
</feature>
<comment type="similarity">
    <text evidence="3">Belongs to the riboflavin transporter family.</text>
</comment>
<feature type="transmembrane region" description="Helical" evidence="10">
    <location>
        <begin position="85"/>
        <end position="105"/>
    </location>
</feature>
<comment type="catalytic activity">
    <reaction evidence="1">
        <text>riboflavin(in) = riboflavin(out)</text>
        <dbReference type="Rhea" id="RHEA:35015"/>
        <dbReference type="ChEBI" id="CHEBI:57986"/>
    </reaction>
</comment>
<keyword evidence="7 10" id="KW-1133">Transmembrane helix</keyword>
<dbReference type="AlphaFoldDB" id="A0AAW2ZAZ7"/>
<feature type="transmembrane region" description="Helical" evidence="10">
    <location>
        <begin position="117"/>
        <end position="141"/>
    </location>
</feature>
<evidence type="ECO:0000256" key="7">
    <source>
        <dbReference type="ARBA" id="ARBA00022989"/>
    </source>
</evidence>
<dbReference type="GO" id="GO:0005886">
    <property type="term" value="C:plasma membrane"/>
    <property type="evidence" value="ECO:0007669"/>
    <property type="project" value="UniProtKB-SubCell"/>
</dbReference>
<evidence type="ECO:0000256" key="9">
    <source>
        <dbReference type="SAM" id="MobiDB-lite"/>
    </source>
</evidence>
<evidence type="ECO:0000313" key="11">
    <source>
        <dbReference type="EMBL" id="KAL0486625.1"/>
    </source>
</evidence>
<feature type="region of interest" description="Disordered" evidence="9">
    <location>
        <begin position="266"/>
        <end position="303"/>
    </location>
</feature>
<comment type="caution">
    <text evidence="11">The sequence shown here is derived from an EMBL/GenBank/DDBJ whole genome shotgun (WGS) entry which is preliminary data.</text>
</comment>
<feature type="transmembrane region" description="Helical" evidence="10">
    <location>
        <begin position="148"/>
        <end position="170"/>
    </location>
</feature>
<keyword evidence="4" id="KW-0813">Transport</keyword>
<keyword evidence="12" id="KW-1185">Reference proteome</keyword>
<dbReference type="GO" id="GO:0032217">
    <property type="term" value="F:riboflavin transmembrane transporter activity"/>
    <property type="evidence" value="ECO:0007669"/>
    <property type="project" value="InterPro"/>
</dbReference>
<evidence type="ECO:0000313" key="12">
    <source>
        <dbReference type="Proteomes" id="UP001431209"/>
    </source>
</evidence>
<reference evidence="11 12" key="1">
    <citation type="submission" date="2024-03" db="EMBL/GenBank/DDBJ databases">
        <title>The Acrasis kona genome and developmental transcriptomes reveal deep origins of eukaryotic multicellular pathways.</title>
        <authorList>
            <person name="Sheikh S."/>
            <person name="Fu C.-J."/>
            <person name="Brown M.W."/>
            <person name="Baldauf S.L."/>
        </authorList>
    </citation>
    <scope>NUCLEOTIDE SEQUENCE [LARGE SCALE GENOMIC DNA]</scope>
    <source>
        <strain evidence="11 12">ATCC MYA-3509</strain>
    </source>
</reference>
<feature type="transmembrane region" description="Helical" evidence="10">
    <location>
        <begin position="387"/>
        <end position="407"/>
    </location>
</feature>
<name>A0AAW2ZAZ7_9EUKA</name>
<accession>A0AAW2ZAZ7</accession>
<gene>
    <name evidence="11" type="ORF">AKO1_001543</name>
</gene>
<evidence type="ECO:0000256" key="10">
    <source>
        <dbReference type="SAM" id="Phobius"/>
    </source>
</evidence>
<sequence length="506" mass="55809">MKATIYSRIRTSTVYISVVLWGLSSWIVVNGIYSQLSILAYTLPEGYEIASHMSLALQLANIFPILLLIGSVFIPKTKKFFFDTIVVYVICGLGILFCIMLGLFWNHTAYINGHRRSYSLLLLTFLSGAIDCTTSVVYFPVISNYRYLFSSALLVGENLTGLIAGVLAIIQQPATGEPLFSVLVFCILLAVITFISGVAFTFLRFTPFGRSQLRSFQISDQPQESEMNNTDSASVQVVVENTDAQVAPEQVQQDIVNPEIETPIEDKVEEQTPEQQNKDDVATVEKKNEAEEQNVEVAQNADESSSSTSSRRWKIMYSYRLILAQCLLSFFENGILTSINPYVFGNYPFGPTLLSYAVNLQLIVAPIASLLAYWVPNLPTKVLKKVPVMGILHFIWIAGAFSQVGIAMTSPNVPNRRSLGVGISIVIMAIITKAVLSFCKTKEFLIAHQRLQTVDERSLLGRTAGDFHVKGRSIGTFRLTGFAIQAGSLAGSLISYGLISGNAFSY</sequence>
<evidence type="ECO:0000256" key="2">
    <source>
        <dbReference type="ARBA" id="ARBA00004651"/>
    </source>
</evidence>
<dbReference type="Proteomes" id="UP001431209">
    <property type="component" value="Unassembled WGS sequence"/>
</dbReference>
<feature type="transmembrane region" description="Helical" evidence="10">
    <location>
        <begin position="479"/>
        <end position="499"/>
    </location>
</feature>
<keyword evidence="6 10" id="KW-0812">Transmembrane</keyword>
<evidence type="ECO:0000256" key="6">
    <source>
        <dbReference type="ARBA" id="ARBA00022692"/>
    </source>
</evidence>
<comment type="subcellular location">
    <subcellularLocation>
        <location evidence="2">Cell membrane</location>
        <topology evidence="2">Multi-pass membrane protein</topology>
    </subcellularLocation>
</comment>
<protein>
    <submittedName>
        <fullName evidence="11">Riboflavin transporter</fullName>
    </submittedName>
</protein>
<evidence type="ECO:0000256" key="1">
    <source>
        <dbReference type="ARBA" id="ARBA00000215"/>
    </source>
</evidence>
<feature type="compositionally biased region" description="Basic and acidic residues" evidence="9">
    <location>
        <begin position="266"/>
        <end position="290"/>
    </location>
</feature>
<feature type="transmembrane region" description="Helical" evidence="10">
    <location>
        <begin position="182"/>
        <end position="205"/>
    </location>
</feature>
<organism evidence="11 12">
    <name type="scientific">Acrasis kona</name>
    <dbReference type="NCBI Taxonomy" id="1008807"/>
    <lineage>
        <taxon>Eukaryota</taxon>
        <taxon>Discoba</taxon>
        <taxon>Heterolobosea</taxon>
        <taxon>Tetramitia</taxon>
        <taxon>Eutetramitia</taxon>
        <taxon>Acrasidae</taxon>
        <taxon>Acrasis</taxon>
    </lineage>
</organism>
<evidence type="ECO:0000256" key="4">
    <source>
        <dbReference type="ARBA" id="ARBA00022448"/>
    </source>
</evidence>
<dbReference type="PANTHER" id="PTHR12929">
    <property type="entry name" value="SOLUTE CARRIER FAMILY 52"/>
    <property type="match status" value="1"/>
</dbReference>
<dbReference type="EMBL" id="JAOPGA020001252">
    <property type="protein sequence ID" value="KAL0486625.1"/>
    <property type="molecule type" value="Genomic_DNA"/>
</dbReference>
<proteinExistence type="inferred from homology"/>
<evidence type="ECO:0000256" key="5">
    <source>
        <dbReference type="ARBA" id="ARBA00022475"/>
    </source>
</evidence>
<dbReference type="Pfam" id="PF06237">
    <property type="entry name" value="SLC52_ribofla_tr"/>
    <property type="match status" value="2"/>
</dbReference>
<evidence type="ECO:0000256" key="3">
    <source>
        <dbReference type="ARBA" id="ARBA00006366"/>
    </source>
</evidence>
<feature type="transmembrane region" description="Helical" evidence="10">
    <location>
        <begin position="321"/>
        <end position="344"/>
    </location>
</feature>
<feature type="transmembrane region" description="Helical" evidence="10">
    <location>
        <begin position="419"/>
        <end position="439"/>
    </location>
</feature>
<evidence type="ECO:0000256" key="8">
    <source>
        <dbReference type="ARBA" id="ARBA00023136"/>
    </source>
</evidence>
<keyword evidence="5" id="KW-1003">Cell membrane</keyword>
<feature type="transmembrane region" description="Helical" evidence="10">
    <location>
        <begin position="53"/>
        <end position="73"/>
    </location>
</feature>
<keyword evidence="8 10" id="KW-0472">Membrane</keyword>
<feature type="transmembrane region" description="Helical" evidence="10">
    <location>
        <begin position="356"/>
        <end position="375"/>
    </location>
</feature>
<dbReference type="InterPro" id="IPR009357">
    <property type="entry name" value="Riboflavin_transptr"/>
</dbReference>